<feature type="domain" description="Tryptophan synthase beta chain-like PALP" evidence="3">
    <location>
        <begin position="16"/>
        <end position="298"/>
    </location>
</feature>
<dbReference type="InterPro" id="IPR001926">
    <property type="entry name" value="TrpB-like_PALP"/>
</dbReference>
<reference evidence="4" key="1">
    <citation type="journal article" date="2014" name="Int. J. Syst. Evol. Microbiol.">
        <title>Complete genome sequence of Corynebacterium casei LMG S-19264T (=DSM 44701T), isolated from a smear-ripened cheese.</title>
        <authorList>
            <consortium name="US DOE Joint Genome Institute (JGI-PGF)"/>
            <person name="Walter F."/>
            <person name="Albersmeier A."/>
            <person name="Kalinowski J."/>
            <person name="Ruckert C."/>
        </authorList>
    </citation>
    <scope>NUCLEOTIDE SEQUENCE</scope>
    <source>
        <strain evidence="4">CGMCC 1.15448</strain>
    </source>
</reference>
<reference evidence="4" key="2">
    <citation type="submission" date="2020-09" db="EMBL/GenBank/DDBJ databases">
        <authorList>
            <person name="Sun Q."/>
            <person name="Zhou Y."/>
        </authorList>
    </citation>
    <scope>NUCLEOTIDE SEQUENCE</scope>
    <source>
        <strain evidence="4">CGMCC 1.15448</strain>
    </source>
</reference>
<dbReference type="SUPFAM" id="SSF53686">
    <property type="entry name" value="Tryptophan synthase beta subunit-like PLP-dependent enzymes"/>
    <property type="match status" value="1"/>
</dbReference>
<evidence type="ECO:0000313" key="4">
    <source>
        <dbReference type="EMBL" id="GGA93606.1"/>
    </source>
</evidence>
<comment type="cofactor">
    <cofactor evidence="1">
        <name>pyridoxal 5'-phosphate</name>
        <dbReference type="ChEBI" id="CHEBI:597326"/>
    </cofactor>
</comment>
<dbReference type="EMBL" id="BMJC01000002">
    <property type="protein sequence ID" value="GGA93606.1"/>
    <property type="molecule type" value="Genomic_DNA"/>
</dbReference>
<keyword evidence="5" id="KW-1185">Reference proteome</keyword>
<organism evidence="4 5">
    <name type="scientific">Puia dinghuensis</name>
    <dbReference type="NCBI Taxonomy" id="1792502"/>
    <lineage>
        <taxon>Bacteria</taxon>
        <taxon>Pseudomonadati</taxon>
        <taxon>Bacteroidota</taxon>
        <taxon>Chitinophagia</taxon>
        <taxon>Chitinophagales</taxon>
        <taxon>Chitinophagaceae</taxon>
        <taxon>Puia</taxon>
    </lineage>
</organism>
<dbReference type="GO" id="GO:1901605">
    <property type="term" value="P:alpha-amino acid metabolic process"/>
    <property type="evidence" value="ECO:0007669"/>
    <property type="project" value="UniProtKB-ARBA"/>
</dbReference>
<dbReference type="InterPro" id="IPR036052">
    <property type="entry name" value="TrpB-like_PALP_sf"/>
</dbReference>
<dbReference type="CDD" id="cd01561">
    <property type="entry name" value="CBS_like"/>
    <property type="match status" value="1"/>
</dbReference>
<evidence type="ECO:0000256" key="2">
    <source>
        <dbReference type="ARBA" id="ARBA00022898"/>
    </source>
</evidence>
<gene>
    <name evidence="4" type="primary">cysM</name>
    <name evidence="4" type="ORF">GCM10011511_16120</name>
</gene>
<dbReference type="PANTHER" id="PTHR10314">
    <property type="entry name" value="CYSTATHIONINE BETA-SYNTHASE"/>
    <property type="match status" value="1"/>
</dbReference>
<proteinExistence type="predicted"/>
<protein>
    <submittedName>
        <fullName evidence="4">2,3-diaminopropionate biosynthesis protein SbnA</fullName>
    </submittedName>
</protein>
<comment type="caution">
    <text evidence="4">The sequence shown here is derived from an EMBL/GenBank/DDBJ whole genome shotgun (WGS) entry which is preliminary data.</text>
</comment>
<evidence type="ECO:0000256" key="1">
    <source>
        <dbReference type="ARBA" id="ARBA00001933"/>
    </source>
</evidence>
<dbReference type="InterPro" id="IPR050214">
    <property type="entry name" value="Cys_Synth/Cystath_Beta-Synth"/>
</dbReference>
<keyword evidence="2" id="KW-0663">Pyridoxal phosphate</keyword>
<accession>A0A8J2XSU2</accession>
<name>A0A8J2XSU2_9BACT</name>
<evidence type="ECO:0000259" key="3">
    <source>
        <dbReference type="Pfam" id="PF00291"/>
    </source>
</evidence>
<dbReference type="AlphaFoldDB" id="A0A8J2XSU2"/>
<dbReference type="Gene3D" id="3.40.50.1100">
    <property type="match status" value="2"/>
</dbReference>
<dbReference type="RefSeq" id="WP_188930448.1">
    <property type="nucleotide sequence ID" value="NZ_BMJC01000002.1"/>
</dbReference>
<sequence>MLARDNQHLLSLESLSKHIGNTPLKNLQTEDMALFAKLEYANFSGSSKDRAAFSMLYHAIKEGKVNDGTTIIASSSGNLAISLALICKHLHIKFIPVIDPNINKAYETLLDLVAYRVDKVDKRDTTGGYLLTRIERANELCHRIGNSFCADQYSDINNYKGYYSLGNEIIASSVQPDYIFVAVSSGGTITGISRSVKQRLPKVQIVGVDIEGSVIFGTPPATRFISGIGSSKVPPILKDAVIDDVIHVSHFDIIKGCHDLLNEQMLFAGASSGAVYLAAKRYLSKDTLTHKPKAMLIFPDRGSAYIDTIYNKEWMTTLKTKFVSCSA</sequence>
<evidence type="ECO:0000313" key="5">
    <source>
        <dbReference type="Proteomes" id="UP000607559"/>
    </source>
</evidence>
<dbReference type="Pfam" id="PF00291">
    <property type="entry name" value="PALP"/>
    <property type="match status" value="1"/>
</dbReference>
<dbReference type="Proteomes" id="UP000607559">
    <property type="component" value="Unassembled WGS sequence"/>
</dbReference>